<dbReference type="Proteomes" id="UP001612741">
    <property type="component" value="Unassembled WGS sequence"/>
</dbReference>
<dbReference type="RefSeq" id="WP_397090254.1">
    <property type="nucleotide sequence ID" value="NZ_JBITGY010000015.1"/>
</dbReference>
<organism evidence="2 3">
    <name type="scientific">Nonomuraea typhae</name>
    <dbReference type="NCBI Taxonomy" id="2603600"/>
    <lineage>
        <taxon>Bacteria</taxon>
        <taxon>Bacillati</taxon>
        <taxon>Actinomycetota</taxon>
        <taxon>Actinomycetes</taxon>
        <taxon>Streptosporangiales</taxon>
        <taxon>Streptosporangiaceae</taxon>
        <taxon>Nonomuraea</taxon>
    </lineage>
</organism>
<keyword evidence="3" id="KW-1185">Reference proteome</keyword>
<feature type="chain" id="PRO_5045931063" description="Ricin B lectin domain-containing protein" evidence="1">
    <location>
        <begin position="28"/>
        <end position="131"/>
    </location>
</feature>
<evidence type="ECO:0000256" key="1">
    <source>
        <dbReference type="SAM" id="SignalP"/>
    </source>
</evidence>
<comment type="caution">
    <text evidence="2">The sequence shown here is derived from an EMBL/GenBank/DDBJ whole genome shotgun (WGS) entry which is preliminary data.</text>
</comment>
<evidence type="ECO:0000313" key="2">
    <source>
        <dbReference type="EMBL" id="MFI6504503.1"/>
    </source>
</evidence>
<sequence>MKRRLLSSSVAAAALVASIAATGPAGAAASAACEGHVGLTHKDGNLIWGSGSLDGSCSQGSSANLYIQRWDVWRWVQMEDEVINGPGYVELIYFDCSGRGTQTWRTLVTWRNPYTGKPGSKPSNEIRVTCS</sequence>
<dbReference type="EMBL" id="JBITGY010000015">
    <property type="protein sequence ID" value="MFI6504503.1"/>
    <property type="molecule type" value="Genomic_DNA"/>
</dbReference>
<reference evidence="2 3" key="1">
    <citation type="submission" date="2024-10" db="EMBL/GenBank/DDBJ databases">
        <title>The Natural Products Discovery Center: Release of the First 8490 Sequenced Strains for Exploring Actinobacteria Biosynthetic Diversity.</title>
        <authorList>
            <person name="Kalkreuter E."/>
            <person name="Kautsar S.A."/>
            <person name="Yang D."/>
            <person name="Bader C.D."/>
            <person name="Teijaro C.N."/>
            <person name="Fluegel L."/>
            <person name="Davis C.M."/>
            <person name="Simpson J.R."/>
            <person name="Lauterbach L."/>
            <person name="Steele A.D."/>
            <person name="Gui C."/>
            <person name="Meng S."/>
            <person name="Li G."/>
            <person name="Viehrig K."/>
            <person name="Ye F."/>
            <person name="Su P."/>
            <person name="Kiefer A.F."/>
            <person name="Nichols A."/>
            <person name="Cepeda A.J."/>
            <person name="Yan W."/>
            <person name="Fan B."/>
            <person name="Jiang Y."/>
            <person name="Adhikari A."/>
            <person name="Zheng C.-J."/>
            <person name="Schuster L."/>
            <person name="Cowan T.M."/>
            <person name="Smanski M.J."/>
            <person name="Chevrette M.G."/>
            <person name="De Carvalho L.P.S."/>
            <person name="Shen B."/>
        </authorList>
    </citation>
    <scope>NUCLEOTIDE SEQUENCE [LARGE SCALE GENOMIC DNA]</scope>
    <source>
        <strain evidence="2 3">NPDC050545</strain>
    </source>
</reference>
<gene>
    <name evidence="2" type="ORF">ACIBG2_44460</name>
</gene>
<evidence type="ECO:0008006" key="4">
    <source>
        <dbReference type="Google" id="ProtNLM"/>
    </source>
</evidence>
<dbReference type="PROSITE" id="PS51257">
    <property type="entry name" value="PROKAR_LIPOPROTEIN"/>
    <property type="match status" value="1"/>
</dbReference>
<protein>
    <recommendedName>
        <fullName evidence="4">Ricin B lectin domain-containing protein</fullName>
    </recommendedName>
</protein>
<keyword evidence="1" id="KW-0732">Signal</keyword>
<evidence type="ECO:0000313" key="3">
    <source>
        <dbReference type="Proteomes" id="UP001612741"/>
    </source>
</evidence>
<name>A0ABW7Z8J2_9ACTN</name>
<accession>A0ABW7Z8J2</accession>
<feature type="signal peptide" evidence="1">
    <location>
        <begin position="1"/>
        <end position="27"/>
    </location>
</feature>
<proteinExistence type="predicted"/>